<accession>A0A194VWE0</accession>
<keyword evidence="3" id="KW-1185">Reference proteome</keyword>
<gene>
    <name evidence="2" type="ORF">VM1G_03924</name>
</gene>
<sequence length="468" mass="51755">MSLASSIRRLFPGNRPERGHTLRKRGYHYSESIDDASTPTRKSGHSGSYGKQDAADKLVRWNTAVEPSTSKPTTSRETSPGSRTRQLYLERREKRRLRRSLKESGDFLGVQGVNPATGELDVLTPSSSSAGGFSSLTKAVQDKRDSYERARRQLEAEKMRKWESDKQAIRAEHRNNVKWKKKRSGWSSAIEPNLSPIAQSSAGTTPRGEISTETVVRTPSVRRSSAEYFEQSYGLATTTPGQPSSSIGSGVRRVPVPSEARLSMLYKSDTRPSSVSRRTLPSQRSYSDLIPVETEFPPDPSPKPPKVGPKPAASSALEFRSASTPESYLNFGKTGTSSRASRQPSLDSGQTSSSAPAERDGQKIIRSDGVAVKETGAVYHKARANPDGKVCLHTHHHHYWMLSDSLALQTIPKKLRSSRERVPLQKADGNTRRIGSLTGFPFEGDMEDLAESRRPPSRNTNRRYFIDG</sequence>
<protein>
    <submittedName>
        <fullName evidence="2">Uncharacterized protein</fullName>
    </submittedName>
</protein>
<feature type="compositionally biased region" description="Polar residues" evidence="1">
    <location>
        <begin position="321"/>
        <end position="355"/>
    </location>
</feature>
<dbReference type="Proteomes" id="UP000078559">
    <property type="component" value="Chromosome 4"/>
</dbReference>
<feature type="compositionally biased region" description="Polar residues" evidence="1">
    <location>
        <begin position="234"/>
        <end position="248"/>
    </location>
</feature>
<dbReference type="EMBL" id="CM003101">
    <property type="protein sequence ID" value="KUI68312.1"/>
    <property type="molecule type" value="Genomic_DNA"/>
</dbReference>
<feature type="compositionally biased region" description="Pro residues" evidence="1">
    <location>
        <begin position="297"/>
        <end position="308"/>
    </location>
</feature>
<organism evidence="2 3">
    <name type="scientific">Cytospora mali</name>
    <name type="common">Apple Valsa canker fungus</name>
    <name type="synonym">Valsa mali</name>
    <dbReference type="NCBI Taxonomy" id="578113"/>
    <lineage>
        <taxon>Eukaryota</taxon>
        <taxon>Fungi</taxon>
        <taxon>Dikarya</taxon>
        <taxon>Ascomycota</taxon>
        <taxon>Pezizomycotina</taxon>
        <taxon>Sordariomycetes</taxon>
        <taxon>Sordariomycetidae</taxon>
        <taxon>Diaporthales</taxon>
        <taxon>Cytosporaceae</taxon>
        <taxon>Cytospora</taxon>
    </lineage>
</organism>
<feature type="compositionally biased region" description="Polar residues" evidence="1">
    <location>
        <begin position="65"/>
        <end position="85"/>
    </location>
</feature>
<evidence type="ECO:0000313" key="3">
    <source>
        <dbReference type="Proteomes" id="UP000078559"/>
    </source>
</evidence>
<name>A0A194VWE0_CYTMA</name>
<feature type="compositionally biased region" description="Polar residues" evidence="1">
    <location>
        <begin position="271"/>
        <end position="286"/>
    </location>
</feature>
<evidence type="ECO:0000313" key="2">
    <source>
        <dbReference type="EMBL" id="KUI68312.1"/>
    </source>
</evidence>
<evidence type="ECO:0000256" key="1">
    <source>
        <dbReference type="SAM" id="MobiDB-lite"/>
    </source>
</evidence>
<feature type="compositionally biased region" description="Polar residues" evidence="1">
    <location>
        <begin position="211"/>
        <end position="223"/>
    </location>
</feature>
<dbReference type="OrthoDB" id="3439820at2759"/>
<feature type="region of interest" description="Disordered" evidence="1">
    <location>
        <begin position="1"/>
        <end position="87"/>
    </location>
</feature>
<feature type="region of interest" description="Disordered" evidence="1">
    <location>
        <begin position="191"/>
        <end position="369"/>
    </location>
</feature>
<reference evidence="2" key="1">
    <citation type="submission" date="2014-12" db="EMBL/GenBank/DDBJ databases">
        <title>Genome Sequence of Valsa Canker Pathogens Uncovers a Specific Adaption of Colonization on Woody Bark.</title>
        <authorList>
            <person name="Yin Z."/>
            <person name="Liu H."/>
            <person name="Gao X."/>
            <person name="Li Z."/>
            <person name="Song N."/>
            <person name="Ke X."/>
            <person name="Dai Q."/>
            <person name="Wu Y."/>
            <person name="Sun Y."/>
            <person name="Xu J.-R."/>
            <person name="Kang Z.K."/>
            <person name="Wang L."/>
            <person name="Huang L."/>
        </authorList>
    </citation>
    <scope>NUCLEOTIDE SEQUENCE [LARGE SCALE GENOMIC DNA]</scope>
    <source>
        <strain evidence="2">03-8</strain>
    </source>
</reference>
<dbReference type="AlphaFoldDB" id="A0A194VWE0"/>
<proteinExistence type="predicted"/>
<feature type="compositionally biased region" description="Basic and acidic residues" evidence="1">
    <location>
        <begin position="357"/>
        <end position="366"/>
    </location>
</feature>